<dbReference type="OrthoDB" id="43316at2"/>
<comment type="caution">
    <text evidence="3">The sequence shown here is derived from an EMBL/GenBank/DDBJ whole genome shotgun (WGS) entry which is preliminary data.</text>
</comment>
<dbReference type="PANTHER" id="PTHR34580:SF9">
    <property type="entry name" value="SLL5097 PROTEIN"/>
    <property type="match status" value="1"/>
</dbReference>
<reference evidence="3 4" key="1">
    <citation type="submission" date="2015-09" db="EMBL/GenBank/DDBJ databases">
        <title>Genome sequence of the marine flavobacterium Croceitalea dokdonensis DOKDO 023 that contains proton- and sodium-pumping rhodopsins.</title>
        <authorList>
            <person name="Kwon S.-K."/>
            <person name="Lee H.K."/>
            <person name="Kwak M.-J."/>
            <person name="Kim J.F."/>
        </authorList>
    </citation>
    <scope>NUCLEOTIDE SEQUENCE [LARGE SCALE GENOMIC DNA]</scope>
    <source>
        <strain evidence="3 4">DOKDO 023</strain>
    </source>
</reference>
<keyword evidence="4" id="KW-1185">Reference proteome</keyword>
<gene>
    <name evidence="3" type="ORF">I595_2845</name>
</gene>
<dbReference type="EMBL" id="LDJX01000006">
    <property type="protein sequence ID" value="KPM30868.1"/>
    <property type="molecule type" value="Genomic_DNA"/>
</dbReference>
<evidence type="ECO:0000313" key="4">
    <source>
        <dbReference type="Proteomes" id="UP000050280"/>
    </source>
</evidence>
<dbReference type="RefSeq" id="WP_054559865.1">
    <property type="nucleotide sequence ID" value="NZ_LDJX01000006.1"/>
</dbReference>
<dbReference type="InterPro" id="IPR051534">
    <property type="entry name" value="CBASS_pafABC_assoc_protein"/>
</dbReference>
<protein>
    <submittedName>
        <fullName evidence="3">Transcriptional regulator-like protein</fullName>
    </submittedName>
</protein>
<dbReference type="Pfam" id="PF25583">
    <property type="entry name" value="WCX"/>
    <property type="match status" value="1"/>
</dbReference>
<name>A0A0N8H3L0_9FLAO</name>
<sequence>MALNKNALIRYKTIDKCLQNHNRRWTLQDLIAACSDALYEYEGRDVNVSKRTVQLDIQMMRSDKLGYNAPIEVYEKKYYRYAHQDYSMTDIPLNENDMNVLMETVEMLKQFKDFSLFTELGGIIQRLEDKVYAEKTQGSSIIHLDKNENLKGLHWLDDLYRAIQKNVVLDITYQSFKASKPNVVKYHPYLLKEFNNRWFLIGRNHKNKIILNLALDRIFAVEYDFRTTYEETDFDPDTFYKDVVGVTVNRQRATVVKLWVDGANAPYVLTKPLHHSQRLIKQMEDGSAEFTLLVKLNYELERLLLGFGESIEVLQPKRLRKRLYIKLKRALTKYEKGMPPRETVF</sequence>
<evidence type="ECO:0000313" key="3">
    <source>
        <dbReference type="EMBL" id="KPM30868.1"/>
    </source>
</evidence>
<proteinExistence type="predicted"/>
<dbReference type="Pfam" id="PF13280">
    <property type="entry name" value="WYL"/>
    <property type="match status" value="1"/>
</dbReference>
<organism evidence="3 4">
    <name type="scientific">Croceitalea dokdonensis DOKDO 023</name>
    <dbReference type="NCBI Taxonomy" id="1300341"/>
    <lineage>
        <taxon>Bacteria</taxon>
        <taxon>Pseudomonadati</taxon>
        <taxon>Bacteroidota</taxon>
        <taxon>Flavobacteriia</taxon>
        <taxon>Flavobacteriales</taxon>
        <taxon>Flavobacteriaceae</taxon>
        <taxon>Croceitalea</taxon>
    </lineage>
</organism>
<feature type="domain" description="WYL" evidence="1">
    <location>
        <begin position="156"/>
        <end position="222"/>
    </location>
</feature>
<evidence type="ECO:0000259" key="1">
    <source>
        <dbReference type="Pfam" id="PF13280"/>
    </source>
</evidence>
<accession>A0A0N8H3L0</accession>
<dbReference type="PANTHER" id="PTHR34580">
    <property type="match status" value="1"/>
</dbReference>
<evidence type="ECO:0000259" key="2">
    <source>
        <dbReference type="Pfam" id="PF25583"/>
    </source>
</evidence>
<dbReference type="STRING" id="1300341.I595_2845"/>
<feature type="domain" description="WCX" evidence="2">
    <location>
        <begin position="254"/>
        <end position="331"/>
    </location>
</feature>
<dbReference type="PATRIC" id="fig|1300341.3.peg.2999"/>
<dbReference type="Proteomes" id="UP000050280">
    <property type="component" value="Unassembled WGS sequence"/>
</dbReference>
<dbReference type="AlphaFoldDB" id="A0A0N8H3L0"/>
<dbReference type="PROSITE" id="PS52050">
    <property type="entry name" value="WYL"/>
    <property type="match status" value="1"/>
</dbReference>
<dbReference type="InterPro" id="IPR057727">
    <property type="entry name" value="WCX_dom"/>
</dbReference>
<dbReference type="InterPro" id="IPR026881">
    <property type="entry name" value="WYL_dom"/>
</dbReference>